<dbReference type="InterPro" id="IPR036291">
    <property type="entry name" value="NAD(P)-bd_dom_sf"/>
</dbReference>
<comment type="similarity">
    <text evidence="1 2">Belongs to the dTDP-4-dehydrorhamnose reductase family.</text>
</comment>
<reference evidence="4 5" key="1">
    <citation type="journal article" date="2016" name="Nat. Commun.">
        <title>Thousands of microbial genomes shed light on interconnected biogeochemical processes in an aquifer system.</title>
        <authorList>
            <person name="Anantharaman K."/>
            <person name="Brown C.T."/>
            <person name="Hug L.A."/>
            <person name="Sharon I."/>
            <person name="Castelle C.J."/>
            <person name="Probst A.J."/>
            <person name="Thomas B.C."/>
            <person name="Singh A."/>
            <person name="Wilkins M.J."/>
            <person name="Karaoz U."/>
            <person name="Brodie E.L."/>
            <person name="Williams K.H."/>
            <person name="Hubbard S.S."/>
            <person name="Banfield J.F."/>
        </authorList>
    </citation>
    <scope>NUCLEOTIDE SEQUENCE [LARGE SCALE GENOMIC DNA]</scope>
</reference>
<keyword evidence="2" id="KW-0560">Oxidoreductase</keyword>
<comment type="pathway">
    <text evidence="2">Carbohydrate biosynthesis; dTDP-L-rhamnose biosynthesis.</text>
</comment>
<dbReference type="SUPFAM" id="SSF51735">
    <property type="entry name" value="NAD(P)-binding Rossmann-fold domains"/>
    <property type="match status" value="1"/>
</dbReference>
<dbReference type="InterPro" id="IPR029903">
    <property type="entry name" value="RmlD-like-bd"/>
</dbReference>
<dbReference type="Gene3D" id="3.90.25.10">
    <property type="entry name" value="UDP-galactose 4-epimerase, domain 1"/>
    <property type="match status" value="1"/>
</dbReference>
<evidence type="ECO:0000313" key="5">
    <source>
        <dbReference type="Proteomes" id="UP000177369"/>
    </source>
</evidence>
<accession>A0A1F5GAX1</accession>
<dbReference type="GO" id="GO:0008831">
    <property type="term" value="F:dTDP-4-dehydrorhamnose reductase activity"/>
    <property type="evidence" value="ECO:0007669"/>
    <property type="project" value="UniProtKB-EC"/>
</dbReference>
<dbReference type="PANTHER" id="PTHR10491">
    <property type="entry name" value="DTDP-4-DEHYDRORHAMNOSE REDUCTASE"/>
    <property type="match status" value="1"/>
</dbReference>
<comment type="function">
    <text evidence="2">Catalyzes the reduction of dTDP-6-deoxy-L-lyxo-4-hexulose to yield dTDP-L-rhamnose.</text>
</comment>
<evidence type="ECO:0000256" key="2">
    <source>
        <dbReference type="RuleBase" id="RU364082"/>
    </source>
</evidence>
<name>A0A1F5GAX1_9BACT</name>
<dbReference type="Gene3D" id="3.40.50.720">
    <property type="entry name" value="NAD(P)-binding Rossmann-like Domain"/>
    <property type="match status" value="1"/>
</dbReference>
<feature type="domain" description="RmlD-like substrate binding" evidence="3">
    <location>
        <begin position="9"/>
        <end position="295"/>
    </location>
</feature>
<evidence type="ECO:0000259" key="3">
    <source>
        <dbReference type="Pfam" id="PF04321"/>
    </source>
</evidence>
<keyword evidence="2" id="KW-0521">NADP</keyword>
<dbReference type="PANTHER" id="PTHR10491:SF4">
    <property type="entry name" value="METHIONINE ADENOSYLTRANSFERASE 2 SUBUNIT BETA"/>
    <property type="match status" value="1"/>
</dbReference>
<dbReference type="InterPro" id="IPR005913">
    <property type="entry name" value="dTDP_dehydrorham_reduct"/>
</dbReference>
<evidence type="ECO:0000256" key="1">
    <source>
        <dbReference type="ARBA" id="ARBA00010944"/>
    </source>
</evidence>
<evidence type="ECO:0000313" key="4">
    <source>
        <dbReference type="EMBL" id="OGD89022.1"/>
    </source>
</evidence>
<dbReference type="Proteomes" id="UP000177369">
    <property type="component" value="Unassembled WGS sequence"/>
</dbReference>
<dbReference type="EC" id="1.1.1.133" evidence="2"/>
<dbReference type="CDD" id="cd05254">
    <property type="entry name" value="dTDP_HR_like_SDR_e"/>
    <property type="match status" value="1"/>
</dbReference>
<sequence>MKRNKELGVIGANSMVGSRFCELSELQLVKADLNGEISVDITEQESVENFFQDNKFETVILFSAFTDVDSAEGQRGNKSGTCWRVNVAGAKNVVEACRHFKRKLIFISTDFVFDGENGPYSETDLVGPNLEKVSWYGITKIEGEKLINNSLDDFMIIRISYPYRSRFGSKADFAKQILQRYDNHDLYPLFADQQITPTFIDDLAPCISLLLSKNAGGIYNLASPEPVSPYEFGIELIRIFGYDPHYIERGKLKTLLKKPGMTPRPLRGGMKTDKIEKLGFKPTDWKNGIREIFRQSNGRLI</sequence>
<dbReference type="UniPathway" id="UPA00124"/>
<proteinExistence type="inferred from homology"/>
<organism evidence="4 5">
    <name type="scientific">Candidatus Curtissbacteria bacterium RIFCSPHIGHO2_02_FULL_40_16b</name>
    <dbReference type="NCBI Taxonomy" id="1797714"/>
    <lineage>
        <taxon>Bacteria</taxon>
        <taxon>Candidatus Curtissiibacteriota</taxon>
    </lineage>
</organism>
<gene>
    <name evidence="4" type="ORF">A3D04_00395</name>
</gene>
<comment type="caution">
    <text evidence="4">The sequence shown here is derived from an EMBL/GenBank/DDBJ whole genome shotgun (WGS) entry which is preliminary data.</text>
</comment>
<dbReference type="AlphaFoldDB" id="A0A1F5GAX1"/>
<dbReference type="EMBL" id="MFBD01000014">
    <property type="protein sequence ID" value="OGD89022.1"/>
    <property type="molecule type" value="Genomic_DNA"/>
</dbReference>
<dbReference type="GO" id="GO:0019305">
    <property type="term" value="P:dTDP-rhamnose biosynthetic process"/>
    <property type="evidence" value="ECO:0007669"/>
    <property type="project" value="UniProtKB-UniPathway"/>
</dbReference>
<dbReference type="STRING" id="1797714.A3D04_00395"/>
<protein>
    <recommendedName>
        <fullName evidence="2">dTDP-4-dehydrorhamnose reductase</fullName>
        <ecNumber evidence="2">1.1.1.133</ecNumber>
    </recommendedName>
</protein>
<dbReference type="Pfam" id="PF04321">
    <property type="entry name" value="RmlD_sub_bind"/>
    <property type="match status" value="1"/>
</dbReference>